<name>A0A3A3Z066_9ACTN</name>
<comment type="function">
    <text evidence="6">Sigma factors are initiation factors that promote the attachment of RNA polymerase to specific initiation sites and are then released.</text>
</comment>
<dbReference type="OrthoDB" id="9809557at2"/>
<feature type="compositionally biased region" description="Low complexity" evidence="7">
    <location>
        <begin position="1"/>
        <end position="15"/>
    </location>
</feature>
<dbReference type="InterPro" id="IPR014284">
    <property type="entry name" value="RNA_pol_sigma-70_dom"/>
</dbReference>
<dbReference type="InterPro" id="IPR007624">
    <property type="entry name" value="RNA_pol_sigma70_r3"/>
</dbReference>
<dbReference type="Pfam" id="PF04542">
    <property type="entry name" value="Sigma70_r2"/>
    <property type="match status" value="1"/>
</dbReference>
<dbReference type="InterPro" id="IPR036388">
    <property type="entry name" value="WH-like_DNA-bd_sf"/>
</dbReference>
<dbReference type="InterPro" id="IPR000943">
    <property type="entry name" value="RNA_pol_sigma70"/>
</dbReference>
<dbReference type="Pfam" id="PF04545">
    <property type="entry name" value="Sigma70_r4"/>
    <property type="match status" value="1"/>
</dbReference>
<dbReference type="InterPro" id="IPR013324">
    <property type="entry name" value="RNA_pol_sigma_r3/r4-like"/>
</dbReference>
<dbReference type="Gene3D" id="1.10.601.10">
    <property type="entry name" value="RNA Polymerase Primary Sigma Factor"/>
    <property type="match status" value="2"/>
</dbReference>
<organism evidence="10 11">
    <name type="scientific">Vallicoccus soli</name>
    <dbReference type="NCBI Taxonomy" id="2339232"/>
    <lineage>
        <taxon>Bacteria</taxon>
        <taxon>Bacillati</taxon>
        <taxon>Actinomycetota</taxon>
        <taxon>Actinomycetes</taxon>
        <taxon>Motilibacterales</taxon>
        <taxon>Vallicoccaceae</taxon>
        <taxon>Vallicoccus</taxon>
    </lineage>
</organism>
<dbReference type="PROSITE" id="PS00715">
    <property type="entry name" value="SIGMA70_1"/>
    <property type="match status" value="1"/>
</dbReference>
<dbReference type="InterPro" id="IPR013325">
    <property type="entry name" value="RNA_pol_sigma_r2"/>
</dbReference>
<dbReference type="EMBL" id="QZEZ01000003">
    <property type="protein sequence ID" value="RJK96523.1"/>
    <property type="molecule type" value="Genomic_DNA"/>
</dbReference>
<dbReference type="Gene3D" id="1.10.10.10">
    <property type="entry name" value="Winged helix-like DNA-binding domain superfamily/Winged helix DNA-binding domain"/>
    <property type="match status" value="2"/>
</dbReference>
<evidence type="ECO:0000256" key="6">
    <source>
        <dbReference type="RuleBase" id="RU362124"/>
    </source>
</evidence>
<dbReference type="Pfam" id="PF04539">
    <property type="entry name" value="Sigma70_r3"/>
    <property type="match status" value="1"/>
</dbReference>
<dbReference type="FunFam" id="1.10.601.10:FF:000001">
    <property type="entry name" value="RNA polymerase sigma factor SigA"/>
    <property type="match status" value="1"/>
</dbReference>
<evidence type="ECO:0000313" key="11">
    <source>
        <dbReference type="Proteomes" id="UP000265614"/>
    </source>
</evidence>
<dbReference type="GO" id="GO:0003677">
    <property type="term" value="F:DNA binding"/>
    <property type="evidence" value="ECO:0007669"/>
    <property type="project" value="UniProtKB-KW"/>
</dbReference>
<dbReference type="InterPro" id="IPR009042">
    <property type="entry name" value="RNA_pol_sigma70_r1_2"/>
</dbReference>
<evidence type="ECO:0000259" key="9">
    <source>
        <dbReference type="PROSITE" id="PS00716"/>
    </source>
</evidence>
<dbReference type="PRINTS" id="PR00046">
    <property type="entry name" value="SIGMA70FCT"/>
</dbReference>
<evidence type="ECO:0000259" key="8">
    <source>
        <dbReference type="PROSITE" id="PS00715"/>
    </source>
</evidence>
<dbReference type="Pfam" id="PF00140">
    <property type="entry name" value="Sigma70_r1_2"/>
    <property type="match status" value="1"/>
</dbReference>
<comment type="caution">
    <text evidence="10">The sequence shown here is derived from an EMBL/GenBank/DDBJ whole genome shotgun (WGS) entry which is preliminary data.</text>
</comment>
<dbReference type="Proteomes" id="UP000265614">
    <property type="component" value="Unassembled WGS sequence"/>
</dbReference>
<keyword evidence="2 6" id="KW-0805">Transcription regulation</keyword>
<dbReference type="InterPro" id="IPR050239">
    <property type="entry name" value="Sigma-70_RNA_pol_init_factors"/>
</dbReference>
<proteinExistence type="inferred from homology"/>
<evidence type="ECO:0000256" key="7">
    <source>
        <dbReference type="SAM" id="MobiDB-lite"/>
    </source>
</evidence>
<gene>
    <name evidence="10" type="ORF">D5H78_08650</name>
</gene>
<feature type="compositionally biased region" description="Low complexity" evidence="7">
    <location>
        <begin position="49"/>
        <end position="89"/>
    </location>
</feature>
<dbReference type="PANTHER" id="PTHR30603">
    <property type="entry name" value="RNA POLYMERASE SIGMA FACTOR RPO"/>
    <property type="match status" value="1"/>
</dbReference>
<evidence type="ECO:0000313" key="10">
    <source>
        <dbReference type="EMBL" id="RJK96523.1"/>
    </source>
</evidence>
<keyword evidence="4 6" id="KW-0238">DNA-binding</keyword>
<evidence type="ECO:0000256" key="2">
    <source>
        <dbReference type="ARBA" id="ARBA00023015"/>
    </source>
</evidence>
<feature type="region of interest" description="Disordered" evidence="7">
    <location>
        <begin position="1"/>
        <end position="89"/>
    </location>
</feature>
<dbReference type="SUPFAM" id="SSF88946">
    <property type="entry name" value="Sigma2 domain of RNA polymerase sigma factors"/>
    <property type="match status" value="1"/>
</dbReference>
<dbReference type="CDD" id="cd06171">
    <property type="entry name" value="Sigma70_r4"/>
    <property type="match status" value="1"/>
</dbReference>
<keyword evidence="11" id="KW-1185">Reference proteome</keyword>
<dbReference type="InterPro" id="IPR007630">
    <property type="entry name" value="RNA_pol_sigma70_r4"/>
</dbReference>
<feature type="domain" description="RNA polymerase sigma-70" evidence="9">
    <location>
        <begin position="378"/>
        <end position="404"/>
    </location>
</feature>
<dbReference type="NCBIfam" id="TIGR02937">
    <property type="entry name" value="sigma70-ECF"/>
    <property type="match status" value="1"/>
</dbReference>
<dbReference type="PROSITE" id="PS00716">
    <property type="entry name" value="SIGMA70_2"/>
    <property type="match status" value="1"/>
</dbReference>
<keyword evidence="5 6" id="KW-0804">Transcription</keyword>
<sequence length="418" mass="45590">MLAAPRSQPAPARSRGVPRHPGGTAGVGKDNRSSTVVDTVHLTHLPREGGPTVSPTTATSARPASARSAAPRGTARVPRPAAAAPAPADAVEVSTLAESPELEATRDLDEVAPTADLVRVYLTEVGRTPLLTAEQEVDLSERIEAGLYADHLLREAEEQGVELDPLRLRDLRALAHDGRDAKLHMVRANLRLVVSVAKKYSHRGVPFLDVVQEGNLGLIRAVEKFDYRKGYKFSTYAMWWVRQAIGRGLAEQARTIRLPVHVQEELSKVNRVRRDLSQELGRPATDEEVAEQTGHAPERVAELLRVSRDPISLDSPVGDEGDTSFGDLVVDDGGVSALDTVEHQAMIGELGKIIDQLPAREALIVRMRYGLADGRPRTLDEIGAQLGLTRERIRQLEKLALAKLRHPSATRQLLDWAS</sequence>
<dbReference type="SUPFAM" id="SSF88659">
    <property type="entry name" value="Sigma3 and sigma4 domains of RNA polymerase sigma factors"/>
    <property type="match status" value="2"/>
</dbReference>
<dbReference type="AlphaFoldDB" id="A0A3A3Z066"/>
<dbReference type="InterPro" id="IPR007627">
    <property type="entry name" value="RNA_pol_sigma70_r2"/>
</dbReference>
<evidence type="ECO:0000256" key="1">
    <source>
        <dbReference type="ARBA" id="ARBA00007788"/>
    </source>
</evidence>
<accession>A0A3A3Z066</accession>
<feature type="domain" description="RNA polymerase sigma-70" evidence="8">
    <location>
        <begin position="209"/>
        <end position="222"/>
    </location>
</feature>
<dbReference type="GO" id="GO:0016987">
    <property type="term" value="F:sigma factor activity"/>
    <property type="evidence" value="ECO:0007669"/>
    <property type="project" value="UniProtKB-KW"/>
</dbReference>
<evidence type="ECO:0000256" key="4">
    <source>
        <dbReference type="ARBA" id="ARBA00023125"/>
    </source>
</evidence>
<comment type="similarity">
    <text evidence="1 6">Belongs to the sigma-70 factor family.</text>
</comment>
<keyword evidence="3 6" id="KW-0731">Sigma factor</keyword>
<evidence type="ECO:0000256" key="3">
    <source>
        <dbReference type="ARBA" id="ARBA00023082"/>
    </source>
</evidence>
<dbReference type="PANTHER" id="PTHR30603:SF60">
    <property type="entry name" value="RNA POLYMERASE SIGMA FACTOR RPOD"/>
    <property type="match status" value="1"/>
</dbReference>
<evidence type="ECO:0000256" key="5">
    <source>
        <dbReference type="ARBA" id="ARBA00023163"/>
    </source>
</evidence>
<protein>
    <recommendedName>
        <fullName evidence="6">RNA polymerase sigma factor</fullName>
    </recommendedName>
</protein>
<dbReference type="GO" id="GO:0006352">
    <property type="term" value="P:DNA-templated transcription initiation"/>
    <property type="evidence" value="ECO:0007669"/>
    <property type="project" value="InterPro"/>
</dbReference>
<reference evidence="10 11" key="1">
    <citation type="submission" date="2018-09" db="EMBL/GenBank/DDBJ databases">
        <title>YIM 75000 draft genome.</title>
        <authorList>
            <person name="Tang S."/>
            <person name="Feng Y."/>
        </authorList>
    </citation>
    <scope>NUCLEOTIDE SEQUENCE [LARGE SCALE GENOMIC DNA]</scope>
    <source>
        <strain evidence="10 11">YIM 75000</strain>
    </source>
</reference>